<dbReference type="AlphaFoldDB" id="A0A2P4YM08"/>
<dbReference type="Pfam" id="PF12796">
    <property type="entry name" value="Ank_2"/>
    <property type="match status" value="1"/>
</dbReference>
<evidence type="ECO:0000256" key="1">
    <source>
        <dbReference type="ARBA" id="ARBA00022737"/>
    </source>
</evidence>
<keyword evidence="2 3" id="KW-0040">ANK repeat</keyword>
<dbReference type="PANTHER" id="PTHR24134">
    <property type="entry name" value="ANKYRIN REPEAT-CONTAINING PROTEIN DDB_G0279043"/>
    <property type="match status" value="1"/>
</dbReference>
<evidence type="ECO:0000256" key="2">
    <source>
        <dbReference type="ARBA" id="ARBA00023043"/>
    </source>
</evidence>
<dbReference type="InterPro" id="IPR036770">
    <property type="entry name" value="Ankyrin_rpt-contain_sf"/>
</dbReference>
<dbReference type="PROSITE" id="PS50297">
    <property type="entry name" value="ANK_REP_REGION"/>
    <property type="match status" value="3"/>
</dbReference>
<feature type="repeat" description="ANK" evidence="3">
    <location>
        <begin position="136"/>
        <end position="168"/>
    </location>
</feature>
<evidence type="ECO:0000313" key="5">
    <source>
        <dbReference type="Proteomes" id="UP000237271"/>
    </source>
</evidence>
<dbReference type="SUPFAM" id="SSF48403">
    <property type="entry name" value="Ankyrin repeat"/>
    <property type="match status" value="1"/>
</dbReference>
<dbReference type="InterPro" id="IPR002110">
    <property type="entry name" value="Ankyrin_rpt"/>
</dbReference>
<keyword evidence="1" id="KW-0677">Repeat</keyword>
<name>A0A2P4YM08_9STRA</name>
<feature type="repeat" description="ANK" evidence="3">
    <location>
        <begin position="70"/>
        <end position="102"/>
    </location>
</feature>
<dbReference type="PRINTS" id="PR01415">
    <property type="entry name" value="ANKYRIN"/>
</dbReference>
<sequence>METLQSVVKLPPAKDMESPLLAVVVRVTERREQWLVEQGVSVESGKVLVEKGVQATLEYLEEQQVTSVTDGRAAFNYAARYGHAEVISLLLQRGADVAATEEDGWTALHYAAANGKTAVVSLLLQHGADVAATKEDGWTALHYAAANGKTEVVSLLLQHGADVAASDNVRSPKPNVHERTV</sequence>
<reference evidence="4 5" key="1">
    <citation type="journal article" date="2017" name="Genome Biol. Evol.">
        <title>Phytophthora megakarya and P. palmivora, closely related causal agents of cacao black pod rot, underwent increases in genome sizes and gene numbers by different mechanisms.</title>
        <authorList>
            <person name="Ali S.S."/>
            <person name="Shao J."/>
            <person name="Lary D.J."/>
            <person name="Kronmiller B."/>
            <person name="Shen D."/>
            <person name="Strem M.D."/>
            <person name="Amoako-Attah I."/>
            <person name="Akrofi A.Y."/>
            <person name="Begoude B.A."/>
            <person name="Ten Hoopen G.M."/>
            <person name="Coulibaly K."/>
            <person name="Kebe B.I."/>
            <person name="Melnick R.L."/>
            <person name="Guiltinan M.J."/>
            <person name="Tyler B.M."/>
            <person name="Meinhardt L.W."/>
            <person name="Bailey B.A."/>
        </authorList>
    </citation>
    <scope>NUCLEOTIDE SEQUENCE [LARGE SCALE GENOMIC DNA]</scope>
    <source>
        <strain evidence="5">sbr112.9</strain>
    </source>
</reference>
<organism evidence="4 5">
    <name type="scientific">Phytophthora palmivora</name>
    <dbReference type="NCBI Taxonomy" id="4796"/>
    <lineage>
        <taxon>Eukaryota</taxon>
        <taxon>Sar</taxon>
        <taxon>Stramenopiles</taxon>
        <taxon>Oomycota</taxon>
        <taxon>Peronosporomycetes</taxon>
        <taxon>Peronosporales</taxon>
        <taxon>Peronosporaceae</taxon>
        <taxon>Phytophthora</taxon>
    </lineage>
</organism>
<proteinExistence type="predicted"/>
<evidence type="ECO:0000313" key="4">
    <source>
        <dbReference type="EMBL" id="POM78844.1"/>
    </source>
</evidence>
<dbReference type="EMBL" id="NCKW01001892">
    <property type="protein sequence ID" value="POM78844.1"/>
    <property type="molecule type" value="Genomic_DNA"/>
</dbReference>
<comment type="caution">
    <text evidence="4">The sequence shown here is derived from an EMBL/GenBank/DDBJ whole genome shotgun (WGS) entry which is preliminary data.</text>
</comment>
<dbReference type="PANTHER" id="PTHR24134:SF9">
    <property type="entry name" value="ANKYRIN REPEAT AND SOCS BOX PROTEIN 8"/>
    <property type="match status" value="1"/>
</dbReference>
<protein>
    <submittedName>
        <fullName evidence="4">Uncharacterized protein</fullName>
    </submittedName>
</protein>
<dbReference type="Proteomes" id="UP000237271">
    <property type="component" value="Unassembled WGS sequence"/>
</dbReference>
<accession>A0A2P4YM08</accession>
<dbReference type="PROSITE" id="PS50088">
    <property type="entry name" value="ANK_REPEAT"/>
    <property type="match status" value="3"/>
</dbReference>
<gene>
    <name evidence="4" type="ORF">PHPALM_3577</name>
</gene>
<evidence type="ECO:0000256" key="3">
    <source>
        <dbReference type="PROSITE-ProRule" id="PRU00023"/>
    </source>
</evidence>
<keyword evidence="5" id="KW-1185">Reference proteome</keyword>
<dbReference type="OrthoDB" id="46760at2759"/>
<feature type="repeat" description="ANK" evidence="3">
    <location>
        <begin position="103"/>
        <end position="135"/>
    </location>
</feature>
<dbReference type="SMART" id="SM00248">
    <property type="entry name" value="ANK"/>
    <property type="match status" value="3"/>
</dbReference>
<dbReference type="Gene3D" id="1.25.40.20">
    <property type="entry name" value="Ankyrin repeat-containing domain"/>
    <property type="match status" value="1"/>
</dbReference>